<dbReference type="AlphaFoldDB" id="A0A6S7ITQ5"/>
<evidence type="ECO:0000313" key="1">
    <source>
        <dbReference type="EMBL" id="CAB4021247.1"/>
    </source>
</evidence>
<keyword evidence="2" id="KW-1185">Reference proteome</keyword>
<sequence>MLGRSQRKRKADDIEDVIKSLATEASENGIDWSNIGPEYFSNWLETFARAHGVVKELMFFSILPRVAGLLGAKTRMKLSEGHHEGTGCFVLCLAPPDAAKSPANNHGGKFPLAFVERENNVTLSLDKFTEVGLRQHLIENDGTAVIVKDEMYQTIRQILTEKEMGTLCRLYDGDSLFVTTGSNTKPIGVDKTSVALGGFIQVKNFLTDLYPQMSAGQDGFDARFNMAIVRPKALTRKESSIYEEVLTRSNLQDLNDLFNTIYRDHNGEDVEVIYCLDEEALAEFDEFDEKICSRLNSSWQTGNLMTRATKERRHVIRWSVILYILYQYTRRAIFKAYGPISKRIPKRYVKYAIKLNEYFQKQKEIIEK</sequence>
<dbReference type="Pfam" id="PF13148">
    <property type="entry name" value="DUF3987"/>
    <property type="match status" value="1"/>
</dbReference>
<protein>
    <submittedName>
        <fullName evidence="1">Uncharacterized protein</fullName>
    </submittedName>
</protein>
<proteinExistence type="predicted"/>
<feature type="non-terminal residue" evidence="1">
    <location>
        <position position="1"/>
    </location>
</feature>
<accession>A0A6S7ITQ5</accession>
<dbReference type="Proteomes" id="UP001152795">
    <property type="component" value="Unassembled WGS sequence"/>
</dbReference>
<reference evidence="1" key="1">
    <citation type="submission" date="2020-04" db="EMBL/GenBank/DDBJ databases">
        <authorList>
            <person name="Alioto T."/>
            <person name="Alioto T."/>
            <person name="Gomez Garrido J."/>
        </authorList>
    </citation>
    <scope>NUCLEOTIDE SEQUENCE</scope>
    <source>
        <strain evidence="1">A484AB</strain>
    </source>
</reference>
<gene>
    <name evidence="1" type="ORF">PACLA_8A022289</name>
</gene>
<dbReference type="EMBL" id="CACRXK020011335">
    <property type="protein sequence ID" value="CAB4021247.1"/>
    <property type="molecule type" value="Genomic_DNA"/>
</dbReference>
<dbReference type="OrthoDB" id="5980337at2759"/>
<organism evidence="1 2">
    <name type="scientific">Paramuricea clavata</name>
    <name type="common">Red gorgonian</name>
    <name type="synonym">Violescent sea-whip</name>
    <dbReference type="NCBI Taxonomy" id="317549"/>
    <lineage>
        <taxon>Eukaryota</taxon>
        <taxon>Metazoa</taxon>
        <taxon>Cnidaria</taxon>
        <taxon>Anthozoa</taxon>
        <taxon>Octocorallia</taxon>
        <taxon>Malacalcyonacea</taxon>
        <taxon>Plexauridae</taxon>
        <taxon>Paramuricea</taxon>
    </lineage>
</organism>
<evidence type="ECO:0000313" key="2">
    <source>
        <dbReference type="Proteomes" id="UP001152795"/>
    </source>
</evidence>
<name>A0A6S7ITQ5_PARCT</name>
<comment type="caution">
    <text evidence="1">The sequence shown here is derived from an EMBL/GenBank/DDBJ whole genome shotgun (WGS) entry which is preliminary data.</text>
</comment>
<dbReference type="InterPro" id="IPR025048">
    <property type="entry name" value="DUF3987"/>
</dbReference>